<sequence>MAEPRKRGRPPGNCRTAAVGNEQDPRDVEIERLQQRIQELELQQEDTGSEQTWEDDENPFSYVQGQRGFRGDNRADPLRSIGMKVEIPEFAGKAHLDDFIEWLSTVERVFDLRDIPESLKVKVVATRLRQHASLWWDHVKKQRVLAGKSKVQTWEKMKKLLKEKFLPINHRQEAFLDYHNLSQGSLSVEETINEFDKLRMRCDANEEEEQVVARFLRVLKSEIADVVSLQPYLTYSDVCRLALKVEKQQSKGKGKSSFSRFTPIAKTTPITVKGTTPSSSAPTNNSGGNKIQAPRCYKCQGGKTQPPSVCSGSGGSE</sequence>
<gene>
    <name evidence="3" type="ORF">CTI12_AA394920</name>
</gene>
<feature type="domain" description="Retrotransposon gag" evidence="2">
    <location>
        <begin position="122"/>
        <end position="220"/>
    </location>
</feature>
<proteinExistence type="predicted"/>
<feature type="compositionally biased region" description="Acidic residues" evidence="1">
    <location>
        <begin position="42"/>
        <end position="58"/>
    </location>
</feature>
<feature type="compositionally biased region" description="Polar residues" evidence="1">
    <location>
        <begin position="302"/>
        <end position="311"/>
    </location>
</feature>
<keyword evidence="4" id="KW-1185">Reference proteome</keyword>
<name>A0A2U1MAR7_ARTAN</name>
<keyword evidence="3" id="KW-0548">Nucleotidyltransferase</keyword>
<evidence type="ECO:0000256" key="1">
    <source>
        <dbReference type="SAM" id="MobiDB-lite"/>
    </source>
</evidence>
<comment type="caution">
    <text evidence="3">The sequence shown here is derived from an EMBL/GenBank/DDBJ whole genome shotgun (WGS) entry which is preliminary data.</text>
</comment>
<feature type="region of interest" description="Disordered" evidence="1">
    <location>
        <begin position="42"/>
        <end position="68"/>
    </location>
</feature>
<evidence type="ECO:0000313" key="4">
    <source>
        <dbReference type="Proteomes" id="UP000245207"/>
    </source>
</evidence>
<feature type="compositionally biased region" description="Low complexity" evidence="1">
    <location>
        <begin position="274"/>
        <end position="289"/>
    </location>
</feature>
<dbReference type="AlphaFoldDB" id="A0A2U1MAR7"/>
<feature type="region of interest" description="Disordered" evidence="1">
    <location>
        <begin position="269"/>
        <end position="317"/>
    </location>
</feature>
<dbReference type="PANTHER" id="PTHR35046:SF23">
    <property type="entry name" value="NUCLEOTIDYLTRANSFERASE, RIBONUCLEASE H"/>
    <property type="match status" value="1"/>
</dbReference>
<dbReference type="InterPro" id="IPR005162">
    <property type="entry name" value="Retrotrans_gag_dom"/>
</dbReference>
<protein>
    <submittedName>
        <fullName evidence="3">Reverse transcriptase domain-containing protein</fullName>
    </submittedName>
</protein>
<keyword evidence="3" id="KW-0808">Transferase</keyword>
<keyword evidence="3" id="KW-0695">RNA-directed DNA polymerase</keyword>
<evidence type="ECO:0000313" key="3">
    <source>
        <dbReference type="EMBL" id="PWA58333.1"/>
    </source>
</evidence>
<dbReference type="OrthoDB" id="1934635at2759"/>
<dbReference type="Proteomes" id="UP000245207">
    <property type="component" value="Unassembled WGS sequence"/>
</dbReference>
<organism evidence="3 4">
    <name type="scientific">Artemisia annua</name>
    <name type="common">Sweet wormwood</name>
    <dbReference type="NCBI Taxonomy" id="35608"/>
    <lineage>
        <taxon>Eukaryota</taxon>
        <taxon>Viridiplantae</taxon>
        <taxon>Streptophyta</taxon>
        <taxon>Embryophyta</taxon>
        <taxon>Tracheophyta</taxon>
        <taxon>Spermatophyta</taxon>
        <taxon>Magnoliopsida</taxon>
        <taxon>eudicotyledons</taxon>
        <taxon>Gunneridae</taxon>
        <taxon>Pentapetalae</taxon>
        <taxon>asterids</taxon>
        <taxon>campanulids</taxon>
        <taxon>Asterales</taxon>
        <taxon>Asteraceae</taxon>
        <taxon>Asteroideae</taxon>
        <taxon>Anthemideae</taxon>
        <taxon>Artemisiinae</taxon>
        <taxon>Artemisia</taxon>
    </lineage>
</organism>
<reference evidence="3 4" key="1">
    <citation type="journal article" date="2018" name="Mol. Plant">
        <title>The genome of Artemisia annua provides insight into the evolution of Asteraceae family and artemisinin biosynthesis.</title>
        <authorList>
            <person name="Shen Q."/>
            <person name="Zhang L."/>
            <person name="Liao Z."/>
            <person name="Wang S."/>
            <person name="Yan T."/>
            <person name="Shi P."/>
            <person name="Liu M."/>
            <person name="Fu X."/>
            <person name="Pan Q."/>
            <person name="Wang Y."/>
            <person name="Lv Z."/>
            <person name="Lu X."/>
            <person name="Zhang F."/>
            <person name="Jiang W."/>
            <person name="Ma Y."/>
            <person name="Chen M."/>
            <person name="Hao X."/>
            <person name="Li L."/>
            <person name="Tang Y."/>
            <person name="Lv G."/>
            <person name="Zhou Y."/>
            <person name="Sun X."/>
            <person name="Brodelius P.E."/>
            <person name="Rose J.K.C."/>
            <person name="Tang K."/>
        </authorList>
    </citation>
    <scope>NUCLEOTIDE SEQUENCE [LARGE SCALE GENOMIC DNA]</scope>
    <source>
        <strain evidence="4">cv. Huhao1</strain>
        <tissue evidence="3">Leaf</tissue>
    </source>
</reference>
<dbReference type="PANTHER" id="PTHR35046">
    <property type="entry name" value="ZINC KNUCKLE (CCHC-TYPE) FAMILY PROTEIN"/>
    <property type="match status" value="1"/>
</dbReference>
<accession>A0A2U1MAR7</accession>
<dbReference type="GO" id="GO:0003964">
    <property type="term" value="F:RNA-directed DNA polymerase activity"/>
    <property type="evidence" value="ECO:0007669"/>
    <property type="project" value="UniProtKB-KW"/>
</dbReference>
<evidence type="ECO:0000259" key="2">
    <source>
        <dbReference type="Pfam" id="PF03732"/>
    </source>
</evidence>
<dbReference type="Pfam" id="PF03732">
    <property type="entry name" value="Retrotrans_gag"/>
    <property type="match status" value="1"/>
</dbReference>
<dbReference type="EMBL" id="PKPP01005923">
    <property type="protein sequence ID" value="PWA58333.1"/>
    <property type="molecule type" value="Genomic_DNA"/>
</dbReference>
<feature type="region of interest" description="Disordered" evidence="1">
    <location>
        <begin position="1"/>
        <end position="27"/>
    </location>
</feature>